<evidence type="ECO:0000256" key="2">
    <source>
        <dbReference type="ARBA" id="ARBA00047806"/>
    </source>
</evidence>
<reference evidence="6 7" key="1">
    <citation type="submission" date="2020-07" db="EMBL/GenBank/DDBJ databases">
        <title>Genomic Encyclopedia of Type Strains, Phase IV (KMG-V): Genome sequencing to study the core and pangenomes of soil and plant-associated prokaryotes.</title>
        <authorList>
            <person name="Whitman W."/>
        </authorList>
    </citation>
    <scope>NUCLEOTIDE SEQUENCE [LARGE SCALE GENOMIC DNA]</scope>
    <source>
        <strain evidence="6 7">X4EP2</strain>
    </source>
</reference>
<evidence type="ECO:0000259" key="5">
    <source>
        <dbReference type="Pfam" id="PF01625"/>
    </source>
</evidence>
<protein>
    <recommendedName>
        <fullName evidence="4">Peptide methionine sulfoxide reductase MsrA</fullName>
        <shortName evidence="4">Protein-methionine-S-oxide reductase</shortName>
        <ecNumber evidence="4">1.8.4.11</ecNumber>
    </recommendedName>
    <alternativeName>
        <fullName evidence="4">Peptide-methionine (S)-S-oxide reductase</fullName>
        <shortName evidence="4">Peptide Met(O) reductase</shortName>
    </alternativeName>
</protein>
<dbReference type="PANTHER" id="PTHR43774:SF1">
    <property type="entry name" value="PEPTIDE METHIONINE SULFOXIDE REDUCTASE MSRA 2"/>
    <property type="match status" value="1"/>
</dbReference>
<keyword evidence="7" id="KW-1185">Reference proteome</keyword>
<evidence type="ECO:0000256" key="1">
    <source>
        <dbReference type="ARBA" id="ARBA00023002"/>
    </source>
</evidence>
<feature type="domain" description="Peptide methionine sulphoxide reductase MsrA" evidence="5">
    <location>
        <begin position="59"/>
        <end position="212"/>
    </location>
</feature>
<dbReference type="SUPFAM" id="SSF55068">
    <property type="entry name" value="Peptide methionine sulfoxide reductase"/>
    <property type="match status" value="1"/>
</dbReference>
<proteinExistence type="inferred from homology"/>
<comment type="similarity">
    <text evidence="4">Belongs to the MsrA Met sulfoxide reductase family.</text>
</comment>
<feature type="active site" evidence="4">
    <location>
        <position position="66"/>
    </location>
</feature>
<dbReference type="AlphaFoldDB" id="A0A7Y9PFA9"/>
<dbReference type="NCBIfam" id="TIGR00401">
    <property type="entry name" value="msrA"/>
    <property type="match status" value="1"/>
</dbReference>
<dbReference type="InterPro" id="IPR036509">
    <property type="entry name" value="Met_Sox_Rdtase_MsrA_sf"/>
</dbReference>
<evidence type="ECO:0000256" key="4">
    <source>
        <dbReference type="HAMAP-Rule" id="MF_01401"/>
    </source>
</evidence>
<dbReference type="HAMAP" id="MF_01401">
    <property type="entry name" value="MsrA"/>
    <property type="match status" value="1"/>
</dbReference>
<organism evidence="6 7">
    <name type="scientific">Granulicella arctica</name>
    <dbReference type="NCBI Taxonomy" id="940613"/>
    <lineage>
        <taxon>Bacteria</taxon>
        <taxon>Pseudomonadati</taxon>
        <taxon>Acidobacteriota</taxon>
        <taxon>Terriglobia</taxon>
        <taxon>Terriglobales</taxon>
        <taxon>Acidobacteriaceae</taxon>
        <taxon>Granulicella</taxon>
    </lineage>
</organism>
<dbReference type="GO" id="GO:0008113">
    <property type="term" value="F:peptide-methionine (S)-S-oxide reductase activity"/>
    <property type="evidence" value="ECO:0007669"/>
    <property type="project" value="UniProtKB-UniRule"/>
</dbReference>
<comment type="caution">
    <text evidence="6">The sequence shown here is derived from an EMBL/GenBank/DDBJ whole genome shotgun (WGS) entry which is preliminary data.</text>
</comment>
<dbReference type="Proteomes" id="UP000589520">
    <property type="component" value="Unassembled WGS sequence"/>
</dbReference>
<evidence type="ECO:0000256" key="3">
    <source>
        <dbReference type="ARBA" id="ARBA00048782"/>
    </source>
</evidence>
<evidence type="ECO:0000313" key="7">
    <source>
        <dbReference type="Proteomes" id="UP000589520"/>
    </source>
</evidence>
<evidence type="ECO:0000313" key="6">
    <source>
        <dbReference type="EMBL" id="NYF78737.1"/>
    </source>
</evidence>
<comment type="function">
    <text evidence="4">Has an important function as a repair enzyme for proteins that have been inactivated by oxidation. Catalyzes the reversible oxidation-reduction of methionine sulfoxide in proteins to methionine.</text>
</comment>
<gene>
    <name evidence="4" type="primary">msrA</name>
    <name evidence="6" type="ORF">HDF17_001024</name>
</gene>
<keyword evidence="1 4" id="KW-0560">Oxidoreductase</keyword>
<name>A0A7Y9PFA9_9BACT</name>
<dbReference type="EC" id="1.8.4.11" evidence="4"/>
<comment type="catalytic activity">
    <reaction evidence="2 4">
        <text>L-methionyl-[protein] + [thioredoxin]-disulfide + H2O = L-methionyl-(S)-S-oxide-[protein] + [thioredoxin]-dithiol</text>
        <dbReference type="Rhea" id="RHEA:14217"/>
        <dbReference type="Rhea" id="RHEA-COMP:10698"/>
        <dbReference type="Rhea" id="RHEA-COMP:10700"/>
        <dbReference type="Rhea" id="RHEA-COMP:12313"/>
        <dbReference type="Rhea" id="RHEA-COMP:12315"/>
        <dbReference type="ChEBI" id="CHEBI:15377"/>
        <dbReference type="ChEBI" id="CHEBI:16044"/>
        <dbReference type="ChEBI" id="CHEBI:29950"/>
        <dbReference type="ChEBI" id="CHEBI:44120"/>
        <dbReference type="ChEBI" id="CHEBI:50058"/>
        <dbReference type="EC" id="1.8.4.11"/>
    </reaction>
</comment>
<comment type="catalytic activity">
    <reaction evidence="3 4">
        <text>[thioredoxin]-disulfide + L-methionine + H2O = L-methionine (S)-S-oxide + [thioredoxin]-dithiol</text>
        <dbReference type="Rhea" id="RHEA:19993"/>
        <dbReference type="Rhea" id="RHEA-COMP:10698"/>
        <dbReference type="Rhea" id="RHEA-COMP:10700"/>
        <dbReference type="ChEBI" id="CHEBI:15377"/>
        <dbReference type="ChEBI" id="CHEBI:29950"/>
        <dbReference type="ChEBI" id="CHEBI:50058"/>
        <dbReference type="ChEBI" id="CHEBI:57844"/>
        <dbReference type="ChEBI" id="CHEBI:58772"/>
        <dbReference type="EC" id="1.8.4.11"/>
    </reaction>
</comment>
<dbReference type="Gene3D" id="3.30.1060.10">
    <property type="entry name" value="Peptide methionine sulphoxide reductase MsrA"/>
    <property type="match status" value="1"/>
</dbReference>
<dbReference type="EMBL" id="JACCCW010000001">
    <property type="protein sequence ID" value="NYF78737.1"/>
    <property type="molecule type" value="Genomic_DNA"/>
</dbReference>
<sequence>MASGLKAGLKTGLAVLGIACVAGALLIGAKKMVYGAETRSTPLPAPTLDEQSPSAHHETAVFAGGCFWGVQTVFQRVKGVTATTAGYSGGTAATANYGDVSSERTDHAEAVKVVFDPSKISYGTLLRVFFSVVHDPTQLNRQGPDVGTSYRSAIFYTSPEQQKIAAAYIAQLDGEHAFPKKIVTELVPLKAFYNGEDYHQDYAEKNPNNPYIQVCDVPKTAALKKQFPELFQDYKSK</sequence>
<dbReference type="PANTHER" id="PTHR43774">
    <property type="entry name" value="PEPTIDE METHIONINE SULFOXIDE REDUCTASE"/>
    <property type="match status" value="1"/>
</dbReference>
<dbReference type="InterPro" id="IPR002569">
    <property type="entry name" value="Met_Sox_Rdtase_MsrA_dom"/>
</dbReference>
<dbReference type="Pfam" id="PF01625">
    <property type="entry name" value="PMSR"/>
    <property type="match status" value="1"/>
</dbReference>
<accession>A0A7Y9PFA9</accession>